<evidence type="ECO:0000313" key="2">
    <source>
        <dbReference type="Proteomes" id="UP000077315"/>
    </source>
</evidence>
<dbReference type="AlphaFoldDB" id="A0A167MX68"/>
<dbReference type="InParanoid" id="A0A167MX68"/>
<gene>
    <name evidence="1" type="ORF">PHYBLDRAFT_144825</name>
</gene>
<dbReference type="GeneID" id="28992211"/>
<proteinExistence type="predicted"/>
<protein>
    <submittedName>
        <fullName evidence="1">Uncharacterized protein</fullName>
    </submittedName>
</protein>
<evidence type="ECO:0000313" key="1">
    <source>
        <dbReference type="EMBL" id="OAD74374.1"/>
    </source>
</evidence>
<reference evidence="2" key="1">
    <citation type="submission" date="2015-06" db="EMBL/GenBank/DDBJ databases">
        <title>Expansion of signal transduction pathways in fungi by whole-genome duplication.</title>
        <authorList>
            <consortium name="DOE Joint Genome Institute"/>
            <person name="Corrochano L.M."/>
            <person name="Kuo A."/>
            <person name="Marcet-Houben M."/>
            <person name="Polaino S."/>
            <person name="Salamov A."/>
            <person name="Villalobos J.M."/>
            <person name="Alvarez M.I."/>
            <person name="Avalos J."/>
            <person name="Benito E.P."/>
            <person name="Benoit I."/>
            <person name="Burger G."/>
            <person name="Camino L.P."/>
            <person name="Canovas D."/>
            <person name="Cerda-Olmedo E."/>
            <person name="Cheng J.-F."/>
            <person name="Dominguez A."/>
            <person name="Elias M."/>
            <person name="Eslava A.P."/>
            <person name="Glaser F."/>
            <person name="Grimwood J."/>
            <person name="Gutierrez G."/>
            <person name="Heitman J."/>
            <person name="Henrissat B."/>
            <person name="Iturriaga E.A."/>
            <person name="Lang B.F."/>
            <person name="Lavin J.L."/>
            <person name="Lee S."/>
            <person name="Li W."/>
            <person name="Lindquist E."/>
            <person name="Lopez-Garcia S."/>
            <person name="Luque E.M."/>
            <person name="Marcos A.T."/>
            <person name="Martin J."/>
            <person name="McCluskey K."/>
            <person name="Medina H.R."/>
            <person name="Miralles-Duran A."/>
            <person name="Miyazaki A."/>
            <person name="Munoz-Torres E."/>
            <person name="Oguiza J.A."/>
            <person name="Ohm R."/>
            <person name="Olmedo M."/>
            <person name="Orejas M."/>
            <person name="Ortiz-Castellanos L."/>
            <person name="Pisabarro A.G."/>
            <person name="Rodriguez-Romero J."/>
            <person name="Ruiz-Herrera J."/>
            <person name="Ruiz-Vazquez R."/>
            <person name="Sanz C."/>
            <person name="Schackwitz W."/>
            <person name="Schmutz J."/>
            <person name="Shahriari M."/>
            <person name="Shelest E."/>
            <person name="Silva-Franco F."/>
            <person name="Soanes D."/>
            <person name="Syed K."/>
            <person name="Tagua V.G."/>
            <person name="Talbot N.J."/>
            <person name="Thon M."/>
            <person name="De vries R.P."/>
            <person name="Wiebenga A."/>
            <person name="Yadav J.S."/>
            <person name="Braun E.L."/>
            <person name="Baker S."/>
            <person name="Garre V."/>
            <person name="Horwitz B."/>
            <person name="Torres-Martinez S."/>
            <person name="Idnurm A."/>
            <person name="Herrera-Estrella A."/>
            <person name="Gabaldon T."/>
            <person name="Grigoriev I.V."/>
        </authorList>
    </citation>
    <scope>NUCLEOTIDE SEQUENCE [LARGE SCALE GENOMIC DNA]</scope>
    <source>
        <strain evidence="2">NRRL 1555(-)</strain>
    </source>
</reference>
<dbReference type="Proteomes" id="UP000077315">
    <property type="component" value="Unassembled WGS sequence"/>
</dbReference>
<organism evidence="1 2">
    <name type="scientific">Phycomyces blakesleeanus (strain ATCC 8743b / DSM 1359 / FGSC 10004 / NBRC 33097 / NRRL 1555)</name>
    <dbReference type="NCBI Taxonomy" id="763407"/>
    <lineage>
        <taxon>Eukaryota</taxon>
        <taxon>Fungi</taxon>
        <taxon>Fungi incertae sedis</taxon>
        <taxon>Mucoromycota</taxon>
        <taxon>Mucoromycotina</taxon>
        <taxon>Mucoromycetes</taxon>
        <taxon>Mucorales</taxon>
        <taxon>Phycomycetaceae</taxon>
        <taxon>Phycomyces</taxon>
    </lineage>
</organism>
<dbReference type="OrthoDB" id="2203211at2759"/>
<dbReference type="RefSeq" id="XP_018292414.1">
    <property type="nucleotide sequence ID" value="XM_018431305.1"/>
</dbReference>
<name>A0A167MX68_PHYB8</name>
<dbReference type="VEuPathDB" id="FungiDB:PHYBLDRAFT_144825"/>
<accession>A0A167MX68</accession>
<keyword evidence="2" id="KW-1185">Reference proteome</keyword>
<sequence>MSKFLQYHTFPPISLATLCQPLSRSGLGILDPQVQQAALQLHWLCCRILSPQRPSGLVPPWFSFLLRLHSHSEHPLLPLLFPPLHSPHQRDYNSPLHTIFAAIDILPHDFTAVTVNLPTCLSLPLSAVSLVDCRHAVLAPRPLHRIPH</sequence>
<dbReference type="EMBL" id="KV440979">
    <property type="protein sequence ID" value="OAD74374.1"/>
    <property type="molecule type" value="Genomic_DNA"/>
</dbReference>